<reference evidence="1 2" key="1">
    <citation type="submission" date="2016-01" db="EMBL/GenBank/DDBJ databases">
        <authorList>
            <person name="Oliw E.H."/>
        </authorList>
    </citation>
    <scope>NUCLEOTIDE SEQUENCE [LARGE SCALE GENOMIC DNA]</scope>
    <source>
        <strain evidence="1 2">KA00635</strain>
    </source>
</reference>
<dbReference type="EMBL" id="LSCQ01000090">
    <property type="protein sequence ID" value="KXB33711.1"/>
    <property type="molecule type" value="Genomic_DNA"/>
</dbReference>
<gene>
    <name evidence="1" type="ORF">HMPREF3187_01600</name>
</gene>
<comment type="caution">
    <text evidence="1">The sequence shown here is derived from an EMBL/GenBank/DDBJ whole genome shotgun (WGS) entry which is preliminary data.</text>
</comment>
<sequence>MDTCEFISLDNLLDITAKGFYFDHYFWYSTPPRDFYELLYYPSYGSFDDFSKLHWSQEKSLFLRFFLLSKFLGSDWIIIECMK</sequence>
<dbReference type="Proteomes" id="UP000070422">
    <property type="component" value="Unassembled WGS sequence"/>
</dbReference>
<accession>A0A133XRZ2</accession>
<dbReference type="PATRIC" id="fig|87541.4.peg.1589"/>
<evidence type="ECO:0000313" key="1">
    <source>
        <dbReference type="EMBL" id="KXB33711.1"/>
    </source>
</evidence>
<dbReference type="AlphaFoldDB" id="A0A133XRZ2"/>
<name>A0A133XRZ2_9LACT</name>
<organism evidence="1 2">
    <name type="scientific">Aerococcus christensenii</name>
    <dbReference type="NCBI Taxonomy" id="87541"/>
    <lineage>
        <taxon>Bacteria</taxon>
        <taxon>Bacillati</taxon>
        <taxon>Bacillota</taxon>
        <taxon>Bacilli</taxon>
        <taxon>Lactobacillales</taxon>
        <taxon>Aerococcaceae</taxon>
        <taxon>Aerococcus</taxon>
    </lineage>
</organism>
<proteinExistence type="predicted"/>
<evidence type="ECO:0000313" key="2">
    <source>
        <dbReference type="Proteomes" id="UP000070422"/>
    </source>
</evidence>
<protein>
    <submittedName>
        <fullName evidence="1">Uncharacterized protein</fullName>
    </submittedName>
</protein>